<keyword evidence="2" id="KW-0233">DNA recombination</keyword>
<feature type="domain" description="Core-binding (CB)" evidence="5">
    <location>
        <begin position="13"/>
        <end position="92"/>
    </location>
</feature>
<gene>
    <name evidence="6" type="ORF">HMPREF1318_0894</name>
</gene>
<dbReference type="InterPro" id="IPR002104">
    <property type="entry name" value="Integrase_catalytic"/>
</dbReference>
<dbReference type="Proteomes" id="UP000002941">
    <property type="component" value="Unassembled WGS sequence"/>
</dbReference>
<dbReference type="EMBL" id="AKFT01000116">
    <property type="protein sequence ID" value="EJF43974.1"/>
    <property type="molecule type" value="Genomic_DNA"/>
</dbReference>
<dbReference type="GO" id="GO:0003677">
    <property type="term" value="F:DNA binding"/>
    <property type="evidence" value="ECO:0007669"/>
    <property type="project" value="UniProtKB-UniRule"/>
</dbReference>
<dbReference type="InterPro" id="IPR044068">
    <property type="entry name" value="CB"/>
</dbReference>
<protein>
    <submittedName>
        <fullName evidence="6">Site-specific recombinase, phage integrase family</fullName>
    </submittedName>
</protein>
<feature type="domain" description="Tyr recombinase" evidence="4">
    <location>
        <begin position="108"/>
        <end position="277"/>
    </location>
</feature>
<dbReference type="Pfam" id="PF00589">
    <property type="entry name" value="Phage_integrase"/>
    <property type="match status" value="1"/>
</dbReference>
<evidence type="ECO:0000259" key="5">
    <source>
        <dbReference type="PROSITE" id="PS51900"/>
    </source>
</evidence>
<name>J0NAI6_9ACTO</name>
<dbReference type="Gene3D" id="1.10.443.10">
    <property type="entry name" value="Intergrase catalytic core"/>
    <property type="match status" value="1"/>
</dbReference>
<evidence type="ECO:0000256" key="2">
    <source>
        <dbReference type="ARBA" id="ARBA00023172"/>
    </source>
</evidence>
<dbReference type="AlphaFoldDB" id="J0NAI6"/>
<keyword evidence="1 3" id="KW-0238">DNA-binding</keyword>
<dbReference type="PROSITE" id="PS51898">
    <property type="entry name" value="TYR_RECOMBINASE"/>
    <property type="match status" value="1"/>
</dbReference>
<dbReference type="GO" id="GO:0015074">
    <property type="term" value="P:DNA integration"/>
    <property type="evidence" value="ECO:0007669"/>
    <property type="project" value="InterPro"/>
</dbReference>
<dbReference type="PANTHER" id="PTHR30349:SF64">
    <property type="entry name" value="PROPHAGE INTEGRASE INTD-RELATED"/>
    <property type="match status" value="1"/>
</dbReference>
<evidence type="ECO:0000256" key="1">
    <source>
        <dbReference type="ARBA" id="ARBA00023125"/>
    </source>
</evidence>
<keyword evidence="7" id="KW-1185">Reference proteome</keyword>
<dbReference type="InterPro" id="IPR050090">
    <property type="entry name" value="Tyrosine_recombinase_XerCD"/>
</dbReference>
<accession>J0NAI6</accession>
<dbReference type="InterPro" id="IPR011010">
    <property type="entry name" value="DNA_brk_join_enz"/>
</dbReference>
<proteinExistence type="predicted"/>
<comment type="caution">
    <text evidence="6">The sequence shown here is derived from an EMBL/GenBank/DDBJ whole genome shotgun (WGS) entry which is preliminary data.</text>
</comment>
<evidence type="ECO:0000259" key="4">
    <source>
        <dbReference type="PROSITE" id="PS51898"/>
    </source>
</evidence>
<dbReference type="GO" id="GO:0006310">
    <property type="term" value="P:DNA recombination"/>
    <property type="evidence" value="ECO:0007669"/>
    <property type="project" value="UniProtKB-KW"/>
</dbReference>
<evidence type="ECO:0000313" key="6">
    <source>
        <dbReference type="EMBL" id="EJF43974.1"/>
    </source>
</evidence>
<reference evidence="6 7" key="1">
    <citation type="submission" date="2012-05" db="EMBL/GenBank/DDBJ databases">
        <authorList>
            <person name="Harkins D.M."/>
            <person name="Madupu R."/>
            <person name="Durkin A.S."/>
            <person name="Torralba M."/>
            <person name="Methe B."/>
            <person name="Sutton G.G."/>
            <person name="Nelson K.E."/>
        </authorList>
    </citation>
    <scope>NUCLEOTIDE SEQUENCE [LARGE SCALE GENOMIC DNA]</scope>
    <source>
        <strain evidence="6 7">F0489</strain>
    </source>
</reference>
<organism evidence="6 7">
    <name type="scientific">Actinomyces massiliensis F0489</name>
    <dbReference type="NCBI Taxonomy" id="1125718"/>
    <lineage>
        <taxon>Bacteria</taxon>
        <taxon>Bacillati</taxon>
        <taxon>Actinomycetota</taxon>
        <taxon>Actinomycetes</taxon>
        <taxon>Actinomycetales</taxon>
        <taxon>Actinomycetaceae</taxon>
        <taxon>Actinomyces</taxon>
    </lineage>
</organism>
<dbReference type="PANTHER" id="PTHR30349">
    <property type="entry name" value="PHAGE INTEGRASE-RELATED"/>
    <property type="match status" value="1"/>
</dbReference>
<evidence type="ECO:0000256" key="3">
    <source>
        <dbReference type="PROSITE-ProRule" id="PRU01248"/>
    </source>
</evidence>
<dbReference type="PATRIC" id="fig|1125718.3.peg.1574"/>
<dbReference type="PROSITE" id="PS51900">
    <property type="entry name" value="CB"/>
    <property type="match status" value="1"/>
</dbReference>
<evidence type="ECO:0000313" key="7">
    <source>
        <dbReference type="Proteomes" id="UP000002941"/>
    </source>
</evidence>
<dbReference type="InterPro" id="IPR013762">
    <property type="entry name" value="Integrase-like_cat_sf"/>
</dbReference>
<sequence>MGRMSTPMRPIPESWIPATRAFETRLRAAGRRATTVDTRTRHIRQMARALADTPPADVTADQLLAWAASKDWAPETRHSYYVSIHAFYTALKIEPDPSAALPSITRPIPPPHPTPEQIYRIALDRADDRTHAILLLAGSAGLRRSEIVQVNARDLITNPDSTASLIVRAKGDRNRAVPLTAELDALIRTRCDTGSDGWAFPSRNGGHIRLAWASKLASRALPPGWNLHSLRHRFATTAYAADRDILAVQRLLGHSSVSTTASRWCPWRASRAATCRATE</sequence>
<dbReference type="SUPFAM" id="SSF56349">
    <property type="entry name" value="DNA breaking-rejoining enzymes"/>
    <property type="match status" value="1"/>
</dbReference>
<dbReference type="eggNOG" id="COG0582">
    <property type="taxonomic scope" value="Bacteria"/>
</dbReference>